<comment type="caution">
    <text evidence="12">The sequence shown here is derived from an EMBL/GenBank/DDBJ whole genome shotgun (WGS) entry which is preliminary data.</text>
</comment>
<dbReference type="GO" id="GO:0005634">
    <property type="term" value="C:nucleus"/>
    <property type="evidence" value="ECO:0007669"/>
    <property type="project" value="UniProtKB-SubCell"/>
</dbReference>
<gene>
    <name evidence="12" type="ORF">INT48_008291</name>
</gene>
<keyword evidence="7" id="KW-0378">Hydrolase</keyword>
<comment type="function">
    <text evidence="10">Phosphatase that hydrolyzes imidodiphosphate, 3-phosphohistidine and 6-phospholysine. Has broad substrate specificity and can also hydrolyze inorganic diphosphate, but with lower efficiency.</text>
</comment>
<evidence type="ECO:0000256" key="8">
    <source>
        <dbReference type="ARBA" id="ARBA00022842"/>
    </source>
</evidence>
<evidence type="ECO:0000256" key="5">
    <source>
        <dbReference type="ARBA" id="ARBA00022490"/>
    </source>
</evidence>
<evidence type="ECO:0000256" key="1">
    <source>
        <dbReference type="ARBA" id="ARBA00001946"/>
    </source>
</evidence>
<sequence>MSIRGVLIDLSGTIHIDKKVIPGAIEAIQRLKASNIPFRPMLLMEDEAMEEFEGIDIYKPNAVVIGLAPSKFNYEKLNQAFRLMISDPNVALIAVHKAKYFADKDEKLSMGPGGFVQALEFATGVTASVVGKPTVEFFQLALKQLGMESSPQHVAIIGDDVSNDLGGGAKELGFFLFIYLVQTGKYRQDDNNASDGLNVFKSVVEAIDHIIEQYKRDH</sequence>
<keyword evidence="8" id="KW-0460">Magnesium</keyword>
<evidence type="ECO:0000256" key="10">
    <source>
        <dbReference type="ARBA" id="ARBA00037258"/>
    </source>
</evidence>
<evidence type="ECO:0000256" key="7">
    <source>
        <dbReference type="ARBA" id="ARBA00022801"/>
    </source>
</evidence>
<evidence type="ECO:0000256" key="6">
    <source>
        <dbReference type="ARBA" id="ARBA00022723"/>
    </source>
</evidence>
<dbReference type="PANTHER" id="PTHR19288">
    <property type="entry name" value="4-NITROPHENYLPHOSPHATASE-RELATED"/>
    <property type="match status" value="1"/>
</dbReference>
<evidence type="ECO:0000256" key="11">
    <source>
        <dbReference type="ARBA" id="ARBA00039357"/>
    </source>
</evidence>
<evidence type="ECO:0000256" key="2">
    <source>
        <dbReference type="ARBA" id="ARBA00004123"/>
    </source>
</evidence>
<keyword evidence="5" id="KW-0963">Cytoplasm</keyword>
<keyword evidence="6" id="KW-0479">Metal-binding</keyword>
<accession>A0A8H7SJ43</accession>
<dbReference type="FunFam" id="3.40.50.1000:FF:000051">
    <property type="entry name" value="Phospholysine phosphohistidine inorganic pyrophosphate phosphatase"/>
    <property type="match status" value="1"/>
</dbReference>
<evidence type="ECO:0000256" key="4">
    <source>
        <dbReference type="ARBA" id="ARBA00007958"/>
    </source>
</evidence>
<dbReference type="Proteomes" id="UP000613177">
    <property type="component" value="Unassembled WGS sequence"/>
</dbReference>
<proteinExistence type="inferred from homology"/>
<dbReference type="GO" id="GO:0005737">
    <property type="term" value="C:cytoplasm"/>
    <property type="evidence" value="ECO:0007669"/>
    <property type="project" value="UniProtKB-SubCell"/>
</dbReference>
<name>A0A8H7SJ43_9FUNG</name>
<comment type="cofactor">
    <cofactor evidence="1">
        <name>Mg(2+)</name>
        <dbReference type="ChEBI" id="CHEBI:18420"/>
    </cofactor>
</comment>
<dbReference type="PANTHER" id="PTHR19288:SF46">
    <property type="entry name" value="HALOACID DEHALOGENASE-LIKE HYDROLASE DOMAIN-CONTAINING PROTEIN 2"/>
    <property type="match status" value="1"/>
</dbReference>
<protein>
    <recommendedName>
        <fullName evidence="11">Phospholysine phosphohistidine inorganic pyrophosphate phosphatase</fullName>
    </recommendedName>
</protein>
<comment type="subcellular location">
    <subcellularLocation>
        <location evidence="3">Cytoplasm</location>
    </subcellularLocation>
    <subcellularLocation>
        <location evidence="2">Nucleus</location>
    </subcellularLocation>
</comment>
<dbReference type="EMBL" id="JAEPRE010000322">
    <property type="protein sequence ID" value="KAG2229018.1"/>
    <property type="molecule type" value="Genomic_DNA"/>
</dbReference>
<dbReference type="SUPFAM" id="SSF56784">
    <property type="entry name" value="HAD-like"/>
    <property type="match status" value="1"/>
</dbReference>
<keyword evidence="9" id="KW-0539">Nucleus</keyword>
<comment type="similarity">
    <text evidence="4">Belongs to the HAD-like hydrolase superfamily.</text>
</comment>
<dbReference type="GO" id="GO:0016791">
    <property type="term" value="F:phosphatase activity"/>
    <property type="evidence" value="ECO:0007669"/>
    <property type="project" value="TreeGrafter"/>
</dbReference>
<evidence type="ECO:0000313" key="12">
    <source>
        <dbReference type="EMBL" id="KAG2229018.1"/>
    </source>
</evidence>
<dbReference type="GO" id="GO:0046872">
    <property type="term" value="F:metal ion binding"/>
    <property type="evidence" value="ECO:0007669"/>
    <property type="project" value="UniProtKB-KW"/>
</dbReference>
<evidence type="ECO:0000256" key="9">
    <source>
        <dbReference type="ARBA" id="ARBA00023242"/>
    </source>
</evidence>
<keyword evidence="13" id="KW-1185">Reference proteome</keyword>
<dbReference type="InterPro" id="IPR023214">
    <property type="entry name" value="HAD_sf"/>
</dbReference>
<dbReference type="AlphaFoldDB" id="A0A8H7SJ43"/>
<dbReference type="Gene3D" id="3.40.50.1000">
    <property type="entry name" value="HAD superfamily/HAD-like"/>
    <property type="match status" value="3"/>
</dbReference>
<reference evidence="12" key="1">
    <citation type="submission" date="2021-01" db="EMBL/GenBank/DDBJ databases">
        <title>Metabolic potential, ecology and presence of endohyphal bacteria is reflected in genomic diversity of Mucoromycotina.</title>
        <authorList>
            <person name="Muszewska A."/>
            <person name="Okrasinska A."/>
            <person name="Steczkiewicz K."/>
            <person name="Drgas O."/>
            <person name="Orlowska M."/>
            <person name="Perlinska-Lenart U."/>
            <person name="Aleksandrzak-Piekarczyk T."/>
            <person name="Szatraj K."/>
            <person name="Zielenkiewicz U."/>
            <person name="Pilsyk S."/>
            <person name="Malc E."/>
            <person name="Mieczkowski P."/>
            <person name="Kruszewska J.S."/>
            <person name="Biernat P."/>
            <person name="Pawlowska J."/>
        </authorList>
    </citation>
    <scope>NUCLEOTIDE SEQUENCE</scope>
    <source>
        <strain evidence="12">WA0000018081</strain>
    </source>
</reference>
<evidence type="ECO:0000313" key="13">
    <source>
        <dbReference type="Proteomes" id="UP000613177"/>
    </source>
</evidence>
<dbReference type="GO" id="GO:0016462">
    <property type="term" value="F:pyrophosphatase activity"/>
    <property type="evidence" value="ECO:0007669"/>
    <property type="project" value="UniProtKB-ARBA"/>
</dbReference>
<organism evidence="12 13">
    <name type="scientific">Thamnidium elegans</name>
    <dbReference type="NCBI Taxonomy" id="101142"/>
    <lineage>
        <taxon>Eukaryota</taxon>
        <taxon>Fungi</taxon>
        <taxon>Fungi incertae sedis</taxon>
        <taxon>Mucoromycota</taxon>
        <taxon>Mucoromycotina</taxon>
        <taxon>Mucoromycetes</taxon>
        <taxon>Mucorales</taxon>
        <taxon>Mucorineae</taxon>
        <taxon>Mucoraceae</taxon>
        <taxon>Thamnidium</taxon>
    </lineage>
</organism>
<dbReference type="InterPro" id="IPR036412">
    <property type="entry name" value="HAD-like_sf"/>
</dbReference>
<evidence type="ECO:0000256" key="3">
    <source>
        <dbReference type="ARBA" id="ARBA00004496"/>
    </source>
</evidence>
<dbReference type="Pfam" id="PF13242">
    <property type="entry name" value="Hydrolase_like"/>
    <property type="match status" value="1"/>
</dbReference>